<evidence type="ECO:0000313" key="2">
    <source>
        <dbReference type="EMBL" id="QAV17303.1"/>
    </source>
</evidence>
<accession>A0A410WSG8</accession>
<dbReference type="OrthoDB" id="2630463at2"/>
<dbReference type="Proteomes" id="UP000288943">
    <property type="component" value="Chromosome"/>
</dbReference>
<dbReference type="EMBL" id="CP026520">
    <property type="protein sequence ID" value="QAV17303.1"/>
    <property type="molecule type" value="Genomic_DNA"/>
</dbReference>
<organism evidence="2 3">
    <name type="scientific">Paenibacillus chitinolyticus</name>
    <dbReference type="NCBI Taxonomy" id="79263"/>
    <lineage>
        <taxon>Bacteria</taxon>
        <taxon>Bacillati</taxon>
        <taxon>Bacillota</taxon>
        <taxon>Bacilli</taxon>
        <taxon>Bacillales</taxon>
        <taxon>Paenibacillaceae</taxon>
        <taxon>Paenibacillus</taxon>
    </lineage>
</organism>
<proteinExistence type="predicted"/>
<dbReference type="EMBL" id="JAMDMJ010000008">
    <property type="protein sequence ID" value="MCY9595536.1"/>
    <property type="molecule type" value="Genomic_DNA"/>
</dbReference>
<sequence length="190" mass="22053">MNHRMFTCLDLRPCLNNCGTTGSHNYHEGYLSLARASFPEESFPFDTPFEFKQIPFVLFKRHTFDNIVTEGQSIEFPRQRVTKIHLLGTSSDANMADYVYLMLDEREVSKQKILLSHFISEVPFPRNECVIETSCLHTMDGPLTHRSARLWYDGIELDRPVEMNRITFEDNPCMHVFGLTLESESIPDSR</sequence>
<evidence type="ECO:0000313" key="1">
    <source>
        <dbReference type="EMBL" id="MCY9595536.1"/>
    </source>
</evidence>
<dbReference type="KEGG" id="pchi:PC41400_06345"/>
<reference evidence="2 3" key="1">
    <citation type="submission" date="2018-01" db="EMBL/GenBank/DDBJ databases">
        <title>The whole genome sequencing and assembly of Paenibacillus chitinolyticus KCCM 41400 strain.</title>
        <authorList>
            <person name="Kim J.-Y."/>
            <person name="Park M.-K."/>
            <person name="Lee Y.-J."/>
            <person name="Yi H."/>
            <person name="Bahn Y.-S."/>
            <person name="Kim J.F."/>
            <person name="Lee D.-W."/>
        </authorList>
    </citation>
    <scope>NUCLEOTIDE SEQUENCE [LARGE SCALE GENOMIC DNA]</scope>
    <source>
        <strain evidence="2 3">KCCM 41400</strain>
    </source>
</reference>
<name>A0A410WSG8_9BACL</name>
<evidence type="ECO:0000313" key="3">
    <source>
        <dbReference type="Proteomes" id="UP000288943"/>
    </source>
</evidence>
<dbReference type="RefSeq" id="WP_042229653.1">
    <property type="nucleotide sequence ID" value="NZ_CP026520.1"/>
</dbReference>
<gene>
    <name evidence="1" type="ORF">M5X16_07120</name>
    <name evidence="2" type="ORF">PC41400_06345</name>
</gene>
<keyword evidence="4" id="KW-1185">Reference proteome</keyword>
<reference evidence="1 4" key="2">
    <citation type="submission" date="2022-05" db="EMBL/GenBank/DDBJ databases">
        <title>Genome Sequencing of Bee-Associated Microbes.</title>
        <authorList>
            <person name="Dunlap C."/>
        </authorList>
    </citation>
    <scope>NUCLEOTIDE SEQUENCE [LARGE SCALE GENOMIC DNA]</scope>
    <source>
        <strain evidence="1 4">NRRL B-23120</strain>
    </source>
</reference>
<dbReference type="GeneID" id="95374437"/>
<dbReference type="AlphaFoldDB" id="A0A410WSG8"/>
<evidence type="ECO:0000313" key="4">
    <source>
        <dbReference type="Proteomes" id="UP001527202"/>
    </source>
</evidence>
<dbReference type="Proteomes" id="UP001527202">
    <property type="component" value="Unassembled WGS sequence"/>
</dbReference>
<protein>
    <submittedName>
        <fullName evidence="2">Uncharacterized protein</fullName>
    </submittedName>
</protein>